<evidence type="ECO:0000313" key="1">
    <source>
        <dbReference type="EMBL" id="CAG8735822.1"/>
    </source>
</evidence>
<keyword evidence="2" id="KW-1185">Reference proteome</keyword>
<accession>A0A9N9IH01</accession>
<dbReference type="Proteomes" id="UP000789570">
    <property type="component" value="Unassembled WGS sequence"/>
</dbReference>
<dbReference type="EMBL" id="CAJVPQ010013440">
    <property type="protein sequence ID" value="CAG8735822.1"/>
    <property type="molecule type" value="Genomic_DNA"/>
</dbReference>
<name>A0A9N9IH01_9GLOM</name>
<sequence>MGFWDDFTEGLEEVENEVIEATKEVGKLAVNTGGVGDYVENIGHGLTGGLFGLRTSTAGQRKNTTAKCLLRTVNTMIATDKEVLVMIVTAPSVEEIIKIIF</sequence>
<protein>
    <submittedName>
        <fullName evidence="1">11431_t:CDS:1</fullName>
    </submittedName>
</protein>
<reference evidence="1" key="1">
    <citation type="submission" date="2021-06" db="EMBL/GenBank/DDBJ databases">
        <authorList>
            <person name="Kallberg Y."/>
            <person name="Tangrot J."/>
            <person name="Rosling A."/>
        </authorList>
    </citation>
    <scope>NUCLEOTIDE SEQUENCE</scope>
    <source>
        <strain evidence="1">UK204</strain>
    </source>
</reference>
<feature type="non-terminal residue" evidence="1">
    <location>
        <position position="1"/>
    </location>
</feature>
<comment type="caution">
    <text evidence="1">The sequence shown here is derived from an EMBL/GenBank/DDBJ whole genome shotgun (WGS) entry which is preliminary data.</text>
</comment>
<evidence type="ECO:0000313" key="2">
    <source>
        <dbReference type="Proteomes" id="UP000789570"/>
    </source>
</evidence>
<dbReference type="AlphaFoldDB" id="A0A9N9IH01"/>
<organism evidence="1 2">
    <name type="scientific">Funneliformis caledonium</name>
    <dbReference type="NCBI Taxonomy" id="1117310"/>
    <lineage>
        <taxon>Eukaryota</taxon>
        <taxon>Fungi</taxon>
        <taxon>Fungi incertae sedis</taxon>
        <taxon>Mucoromycota</taxon>
        <taxon>Glomeromycotina</taxon>
        <taxon>Glomeromycetes</taxon>
        <taxon>Glomerales</taxon>
        <taxon>Glomeraceae</taxon>
        <taxon>Funneliformis</taxon>
    </lineage>
</organism>
<proteinExistence type="predicted"/>
<gene>
    <name evidence="1" type="ORF">FCALED_LOCUS15297</name>
</gene>